<reference evidence="9 10" key="1">
    <citation type="submission" date="2011-01" db="EMBL/GenBank/DDBJ databases">
        <authorList>
            <person name="Muzny D."/>
            <person name="Qin X."/>
            <person name="Deng J."/>
            <person name="Jiang H."/>
            <person name="Liu Y."/>
            <person name="Qu J."/>
            <person name="Song X.-Z."/>
            <person name="Zhang L."/>
            <person name="Thornton R."/>
            <person name="Coyle M."/>
            <person name="Francisco L."/>
            <person name="Jackson L."/>
            <person name="Javaid M."/>
            <person name="Korchina V."/>
            <person name="Kovar C."/>
            <person name="Mata R."/>
            <person name="Mathew T."/>
            <person name="Ngo R."/>
            <person name="Nguyen L."/>
            <person name="Nguyen N."/>
            <person name="Okwuonu G."/>
            <person name="Ongeri F."/>
            <person name="Pham C."/>
            <person name="Simmons D."/>
            <person name="Wilczek-Boney K."/>
            <person name="Hale W."/>
            <person name="Jakkamsetti A."/>
            <person name="Pham P."/>
            <person name="Ruth R."/>
            <person name="San Lucas F."/>
            <person name="Warren J."/>
            <person name="Zhang J."/>
            <person name="Zhao Z."/>
            <person name="Zhou C."/>
            <person name="Zhu D."/>
            <person name="Lee S."/>
            <person name="Bess C."/>
            <person name="Blankenburg K."/>
            <person name="Forbes L."/>
            <person name="Fu Q."/>
            <person name="Gubbala S."/>
            <person name="Hirani K."/>
            <person name="Jayaseelan J.C."/>
            <person name="Lara F."/>
            <person name="Munidasa M."/>
            <person name="Palculict T."/>
            <person name="Patil S."/>
            <person name="Pu L.-L."/>
            <person name="Saada N."/>
            <person name="Tang L."/>
            <person name="Weissenberger G."/>
            <person name="Zhu Y."/>
            <person name="Hemphill L."/>
            <person name="Shang Y."/>
            <person name="Youmans B."/>
            <person name="Ayvaz T."/>
            <person name="Ross M."/>
            <person name="Santibanez J."/>
            <person name="Aqrawi P."/>
            <person name="Gross S."/>
            <person name="Joshi V."/>
            <person name="Fowler G."/>
            <person name="Nazareth L."/>
            <person name="Reid J."/>
            <person name="Worley K."/>
            <person name="Petrosino J."/>
            <person name="Highlander S."/>
            <person name="Gibbs R."/>
        </authorList>
    </citation>
    <scope>NUCLEOTIDE SEQUENCE [LARGE SCALE GENOMIC DNA]</scope>
    <source>
        <strain evidence="9 10">ATCC 33394</strain>
    </source>
</reference>
<dbReference type="AlphaFoldDB" id="F0EZ13"/>
<evidence type="ECO:0000256" key="4">
    <source>
        <dbReference type="ARBA" id="ARBA00023172"/>
    </source>
</evidence>
<evidence type="ECO:0000256" key="1">
    <source>
        <dbReference type="ARBA" id="ARBA00007452"/>
    </source>
</evidence>
<comment type="caution">
    <text evidence="9">The sequence shown here is derived from an EMBL/GenBank/DDBJ whole genome shotgun (WGS) entry which is preliminary data.</text>
</comment>
<feature type="domain" description="DNA replication/recombination mediator RecO N-terminal" evidence="8">
    <location>
        <begin position="8"/>
        <end position="80"/>
    </location>
</feature>
<protein>
    <recommendedName>
        <fullName evidence="2 7">DNA repair protein RecO</fullName>
    </recommendedName>
    <alternativeName>
        <fullName evidence="6 7">Recombination protein O</fullName>
    </alternativeName>
</protein>
<proteinExistence type="inferred from homology"/>
<dbReference type="GO" id="GO:0043590">
    <property type="term" value="C:bacterial nucleoid"/>
    <property type="evidence" value="ECO:0007669"/>
    <property type="project" value="TreeGrafter"/>
</dbReference>
<keyword evidence="10" id="KW-1185">Reference proteome</keyword>
<dbReference type="InterPro" id="IPR037278">
    <property type="entry name" value="ARFGAP/RecO"/>
</dbReference>
<dbReference type="InterPro" id="IPR022572">
    <property type="entry name" value="DNA_rep/recomb_RecO_N"/>
</dbReference>
<accession>F0EZ13</accession>
<dbReference type="STRING" id="888741.HMPREF9098_1097"/>
<gene>
    <name evidence="7 9" type="primary">recO</name>
    <name evidence="9" type="ORF">HMPREF9098_1097</name>
</gene>
<dbReference type="Gene3D" id="2.40.50.140">
    <property type="entry name" value="Nucleic acid-binding proteins"/>
    <property type="match status" value="1"/>
</dbReference>
<dbReference type="Pfam" id="PF11967">
    <property type="entry name" value="RecO_N"/>
    <property type="match status" value="1"/>
</dbReference>
<keyword evidence="4 7" id="KW-0233">DNA recombination</keyword>
<keyword evidence="3 7" id="KW-0227">DNA damage</keyword>
<dbReference type="EMBL" id="AEWV01000015">
    <property type="protein sequence ID" value="EGC17771.1"/>
    <property type="molecule type" value="Genomic_DNA"/>
</dbReference>
<dbReference type="InterPro" id="IPR003717">
    <property type="entry name" value="RecO"/>
</dbReference>
<dbReference type="Pfam" id="PF02565">
    <property type="entry name" value="RecO_C"/>
    <property type="match status" value="1"/>
</dbReference>
<sequence>MIPHRINHQPAFLLASSPWRENSLRLEVFSRDYGRVALLARSARARGSELRGILMPFVPLSISWFGKEELKTLHRAEWVGGWQQPKNLLLFSALYANEILLKLTAREDPHPNLYHALAQLMQHFGTGQHHLAPLRHFEWQLLHELGYAPSAQHDRQQQPIETHANYLMRPETAAERMAEAESSLHSVPNSCIISGDVLQALETSSLQPHQLQAALALNRLFIQHYLPEGIVSRQALHQLQQMKQKLSSVISP</sequence>
<dbReference type="PANTHER" id="PTHR33991">
    <property type="entry name" value="DNA REPAIR PROTEIN RECO"/>
    <property type="match status" value="1"/>
</dbReference>
<dbReference type="SUPFAM" id="SSF57863">
    <property type="entry name" value="ArfGap/RecO-like zinc finger"/>
    <property type="match status" value="1"/>
</dbReference>
<evidence type="ECO:0000256" key="7">
    <source>
        <dbReference type="HAMAP-Rule" id="MF_00201"/>
    </source>
</evidence>
<dbReference type="RefSeq" id="WP_003782539.1">
    <property type="nucleotide sequence ID" value="NZ_GL870929.1"/>
</dbReference>
<dbReference type="InterPro" id="IPR012340">
    <property type="entry name" value="NA-bd_OB-fold"/>
</dbReference>
<evidence type="ECO:0000259" key="8">
    <source>
        <dbReference type="Pfam" id="PF11967"/>
    </source>
</evidence>
<dbReference type="PANTHER" id="PTHR33991:SF1">
    <property type="entry name" value="DNA REPAIR PROTEIN RECO"/>
    <property type="match status" value="1"/>
</dbReference>
<dbReference type="InterPro" id="IPR042242">
    <property type="entry name" value="RecO_C"/>
</dbReference>
<evidence type="ECO:0000256" key="3">
    <source>
        <dbReference type="ARBA" id="ARBA00022763"/>
    </source>
</evidence>
<evidence type="ECO:0000313" key="10">
    <source>
        <dbReference type="Proteomes" id="UP000004088"/>
    </source>
</evidence>
<evidence type="ECO:0000256" key="6">
    <source>
        <dbReference type="ARBA" id="ARBA00033409"/>
    </source>
</evidence>
<dbReference type="Proteomes" id="UP000004088">
    <property type="component" value="Unassembled WGS sequence"/>
</dbReference>
<organism evidence="9 10">
    <name type="scientific">Kingella denitrificans ATCC 33394</name>
    <dbReference type="NCBI Taxonomy" id="888741"/>
    <lineage>
        <taxon>Bacteria</taxon>
        <taxon>Pseudomonadati</taxon>
        <taxon>Pseudomonadota</taxon>
        <taxon>Betaproteobacteria</taxon>
        <taxon>Neisseriales</taxon>
        <taxon>Neisseriaceae</taxon>
        <taxon>Kingella</taxon>
    </lineage>
</organism>
<dbReference type="Gene3D" id="1.20.1440.120">
    <property type="entry name" value="Recombination protein O, C-terminal domain"/>
    <property type="match status" value="1"/>
</dbReference>
<dbReference type="NCBIfam" id="TIGR00613">
    <property type="entry name" value="reco"/>
    <property type="match status" value="1"/>
</dbReference>
<name>F0EZ13_9NEIS</name>
<keyword evidence="5 7" id="KW-0234">DNA repair</keyword>
<comment type="function">
    <text evidence="7">Involved in DNA repair and RecF pathway recombination.</text>
</comment>
<evidence type="ECO:0000313" key="9">
    <source>
        <dbReference type="EMBL" id="EGC17771.1"/>
    </source>
</evidence>
<dbReference type="HAMAP" id="MF_00201">
    <property type="entry name" value="RecO"/>
    <property type="match status" value="1"/>
</dbReference>
<dbReference type="GO" id="GO:0006302">
    <property type="term" value="P:double-strand break repair"/>
    <property type="evidence" value="ECO:0007669"/>
    <property type="project" value="TreeGrafter"/>
</dbReference>
<dbReference type="GO" id="GO:0006310">
    <property type="term" value="P:DNA recombination"/>
    <property type="evidence" value="ECO:0007669"/>
    <property type="project" value="UniProtKB-UniRule"/>
</dbReference>
<dbReference type="HOGENOM" id="CLU_066645_0_1_4"/>
<evidence type="ECO:0000256" key="5">
    <source>
        <dbReference type="ARBA" id="ARBA00023204"/>
    </source>
</evidence>
<comment type="similarity">
    <text evidence="1 7">Belongs to the RecO family.</text>
</comment>
<evidence type="ECO:0000256" key="2">
    <source>
        <dbReference type="ARBA" id="ARBA00021310"/>
    </source>
</evidence>
<dbReference type="SUPFAM" id="SSF50249">
    <property type="entry name" value="Nucleic acid-binding proteins"/>
    <property type="match status" value="1"/>
</dbReference>